<evidence type="ECO:0000313" key="2">
    <source>
        <dbReference type="EMBL" id="KAI6659626.1"/>
    </source>
</evidence>
<dbReference type="InterPro" id="IPR036397">
    <property type="entry name" value="RNaseH_sf"/>
</dbReference>
<organism evidence="2 3">
    <name type="scientific">Oopsacas minuta</name>
    <dbReference type="NCBI Taxonomy" id="111878"/>
    <lineage>
        <taxon>Eukaryota</taxon>
        <taxon>Metazoa</taxon>
        <taxon>Porifera</taxon>
        <taxon>Hexactinellida</taxon>
        <taxon>Hexasterophora</taxon>
        <taxon>Lyssacinosida</taxon>
        <taxon>Leucopsacidae</taxon>
        <taxon>Oopsacas</taxon>
    </lineage>
</organism>
<dbReference type="EMBL" id="JAKMXF010000055">
    <property type="protein sequence ID" value="KAI6659626.1"/>
    <property type="molecule type" value="Genomic_DNA"/>
</dbReference>
<dbReference type="GO" id="GO:0006313">
    <property type="term" value="P:DNA transposition"/>
    <property type="evidence" value="ECO:0007669"/>
    <property type="project" value="InterPro"/>
</dbReference>
<dbReference type="AlphaFoldDB" id="A0AAV7KF10"/>
<feature type="domain" description="Transposase Tc1-like" evidence="1">
    <location>
        <begin position="66"/>
        <end position="131"/>
    </location>
</feature>
<dbReference type="Gene3D" id="3.30.420.10">
    <property type="entry name" value="Ribonuclease H-like superfamily/Ribonuclease H"/>
    <property type="match status" value="1"/>
</dbReference>
<comment type="caution">
    <text evidence="2">The sequence shown here is derived from an EMBL/GenBank/DDBJ whole genome shotgun (WGS) entry which is preliminary data.</text>
</comment>
<name>A0AAV7KF10_9METZ</name>
<reference evidence="2 3" key="1">
    <citation type="journal article" date="2023" name="BMC Biol.">
        <title>The compact genome of the sponge Oopsacas minuta (Hexactinellida) is lacking key metazoan core genes.</title>
        <authorList>
            <person name="Santini S."/>
            <person name="Schenkelaars Q."/>
            <person name="Jourda C."/>
            <person name="Duchesne M."/>
            <person name="Belahbib H."/>
            <person name="Rocher C."/>
            <person name="Selva M."/>
            <person name="Riesgo A."/>
            <person name="Vervoort M."/>
            <person name="Leys S.P."/>
            <person name="Kodjabachian L."/>
            <person name="Le Bivic A."/>
            <person name="Borchiellini C."/>
            <person name="Claverie J.M."/>
            <person name="Renard E."/>
        </authorList>
    </citation>
    <scope>NUCLEOTIDE SEQUENCE [LARGE SCALE GENOMIC DNA]</scope>
    <source>
        <strain evidence="2">SPO-2</strain>
    </source>
</reference>
<protein>
    <recommendedName>
        <fullName evidence="1">Transposase Tc1-like domain-containing protein</fullName>
    </recommendedName>
</protein>
<proteinExistence type="predicted"/>
<evidence type="ECO:0000313" key="3">
    <source>
        <dbReference type="Proteomes" id="UP001165289"/>
    </source>
</evidence>
<dbReference type="GO" id="GO:0015074">
    <property type="term" value="P:DNA integration"/>
    <property type="evidence" value="ECO:0007669"/>
    <property type="project" value="InterPro"/>
</dbReference>
<dbReference type="SUPFAM" id="SSF46689">
    <property type="entry name" value="Homeodomain-like"/>
    <property type="match status" value="1"/>
</dbReference>
<dbReference type="GO" id="GO:0003677">
    <property type="term" value="F:DNA binding"/>
    <property type="evidence" value="ECO:0007669"/>
    <property type="project" value="InterPro"/>
</dbReference>
<dbReference type="InterPro" id="IPR002492">
    <property type="entry name" value="Transposase_Tc1-like"/>
</dbReference>
<sequence>MSQESKRKQIQILLVGKKHSSKEISSIVGVSVAAVYNLISRLKTETSLVHKSGAGRPGTLVPKIKKYVARTININPAISIHYLTAKFPVQVGRDTMSRCLKKLDYSKPYPTPTSLLSEKNRLYRIQWARNNIDNQWHHAIFADEASIWLCRRRIWMWTKRSMVRTQPTVKHTQKIHIWAAFSSMGTFPLCIFTHMLNAELFLKILEFHLLAQAHVFHQDDWFLVQGNDPKHSAK</sequence>
<dbReference type="Proteomes" id="UP001165289">
    <property type="component" value="Unassembled WGS sequence"/>
</dbReference>
<evidence type="ECO:0000259" key="1">
    <source>
        <dbReference type="Pfam" id="PF01498"/>
    </source>
</evidence>
<keyword evidence="3" id="KW-1185">Reference proteome</keyword>
<dbReference type="InterPro" id="IPR009057">
    <property type="entry name" value="Homeodomain-like_sf"/>
</dbReference>
<accession>A0AAV7KF10</accession>
<gene>
    <name evidence="2" type="ORF">LOD99_14549</name>
</gene>
<dbReference type="Pfam" id="PF01498">
    <property type="entry name" value="HTH_Tnp_Tc3_2"/>
    <property type="match status" value="1"/>
</dbReference>